<protein>
    <submittedName>
        <fullName evidence="1">Uncharacterized protein</fullName>
    </submittedName>
</protein>
<evidence type="ECO:0000313" key="2">
    <source>
        <dbReference type="Proteomes" id="UP000203853"/>
    </source>
</evidence>
<organism evidence="1 2">
    <name type="scientific">Tsukamurella phage TIN2</name>
    <dbReference type="NCBI Taxonomy" id="1636545"/>
    <lineage>
        <taxon>Viruses</taxon>
        <taxon>Duplodnaviria</taxon>
        <taxon>Heunggongvirae</taxon>
        <taxon>Uroviricota</taxon>
        <taxon>Caudoviricetes</taxon>
        <taxon>Tinduovirus</taxon>
        <taxon>Tinduovirus TIN2</taxon>
    </lineage>
</organism>
<gene>
    <name evidence="1" type="ORF">TIN2_26</name>
</gene>
<reference evidence="1 2" key="1">
    <citation type="journal article" date="2015" name="Appl. Environ. Microbiol.">
        <title>Three of a Kind: Genetically Similar Tsukamurella Phages TIN2, TIN3, and TIN4.</title>
        <authorList>
            <person name="Dyson Z.A."/>
            <person name="Tucci J."/>
            <person name="Seviour R.J."/>
            <person name="Petrovski S."/>
        </authorList>
    </citation>
    <scope>NUCLEOTIDE SEQUENCE [LARGE SCALE GENOMIC DNA]</scope>
</reference>
<sequence length="121" mass="12694">MPAEYEDAHLIAAATAVTNLGNRIGLFYGNTRVGTAYTDTTWGTATAVTDGGIRKGRRPGSNVTISVPASTVPNGTVIDKYGVFNGTTLLRKVPLTVSQVVNDGSQAFSIDVTPVYLFEGV</sequence>
<dbReference type="EMBL" id="KR011062">
    <property type="protein sequence ID" value="AKJ71716.1"/>
    <property type="molecule type" value="Genomic_DNA"/>
</dbReference>
<dbReference type="RefSeq" id="YP_009204461.1">
    <property type="nucleotide sequence ID" value="NC_028865.1"/>
</dbReference>
<accession>A0A0K0N566</accession>
<dbReference type="OrthoDB" id="24013at10239"/>
<keyword evidence="2" id="KW-1185">Reference proteome</keyword>
<proteinExistence type="predicted"/>
<dbReference type="Proteomes" id="UP000203853">
    <property type="component" value="Segment"/>
</dbReference>
<dbReference type="KEGG" id="vg:26630987"/>
<name>A0A0K0N566_9CAUD</name>
<dbReference type="GeneID" id="26630987"/>
<evidence type="ECO:0000313" key="1">
    <source>
        <dbReference type="EMBL" id="AKJ71716.1"/>
    </source>
</evidence>